<evidence type="ECO:0008006" key="4">
    <source>
        <dbReference type="Google" id="ProtNLM"/>
    </source>
</evidence>
<comment type="caution">
    <text evidence="2">The sequence shown here is derived from an EMBL/GenBank/DDBJ whole genome shotgun (WGS) entry which is preliminary data.</text>
</comment>
<evidence type="ECO:0000256" key="1">
    <source>
        <dbReference type="SAM" id="Phobius"/>
    </source>
</evidence>
<dbReference type="InterPro" id="IPR010699">
    <property type="entry name" value="DUF1275"/>
</dbReference>
<proteinExistence type="predicted"/>
<reference evidence="2 3" key="1">
    <citation type="submission" date="2024-01" db="EMBL/GenBank/DDBJ databases">
        <title>A draft genome for a cacao thread blight-causing isolate of Paramarasmius palmivorus.</title>
        <authorList>
            <person name="Baruah I.K."/>
            <person name="Bukari Y."/>
            <person name="Amoako-Attah I."/>
            <person name="Meinhardt L.W."/>
            <person name="Bailey B.A."/>
            <person name="Cohen S.P."/>
        </authorList>
    </citation>
    <scope>NUCLEOTIDE SEQUENCE [LARGE SCALE GENOMIC DNA]</scope>
    <source>
        <strain evidence="2 3">GH-12</strain>
    </source>
</reference>
<keyword evidence="3" id="KW-1185">Reference proteome</keyword>
<dbReference type="Pfam" id="PF06912">
    <property type="entry name" value="DUF1275"/>
    <property type="match status" value="1"/>
</dbReference>
<keyword evidence="1" id="KW-0812">Transmembrane</keyword>
<organism evidence="2 3">
    <name type="scientific">Paramarasmius palmivorus</name>
    <dbReference type="NCBI Taxonomy" id="297713"/>
    <lineage>
        <taxon>Eukaryota</taxon>
        <taxon>Fungi</taxon>
        <taxon>Dikarya</taxon>
        <taxon>Basidiomycota</taxon>
        <taxon>Agaricomycotina</taxon>
        <taxon>Agaricomycetes</taxon>
        <taxon>Agaricomycetidae</taxon>
        <taxon>Agaricales</taxon>
        <taxon>Marasmiineae</taxon>
        <taxon>Marasmiaceae</taxon>
        <taxon>Paramarasmius</taxon>
    </lineage>
</organism>
<dbReference type="PANTHER" id="PTHR37488:SF2">
    <property type="entry name" value="DUF1275 DOMAIN-CONTAINING PROTEIN"/>
    <property type="match status" value="1"/>
</dbReference>
<dbReference type="AlphaFoldDB" id="A0AAW0C6X9"/>
<dbReference type="Proteomes" id="UP001383192">
    <property type="component" value="Unassembled WGS sequence"/>
</dbReference>
<feature type="transmembrane region" description="Helical" evidence="1">
    <location>
        <begin position="151"/>
        <end position="171"/>
    </location>
</feature>
<keyword evidence="1" id="KW-0472">Membrane</keyword>
<feature type="transmembrane region" description="Helical" evidence="1">
    <location>
        <begin position="177"/>
        <end position="194"/>
    </location>
</feature>
<protein>
    <recommendedName>
        <fullName evidence="4">DUF1275 domain protein</fullName>
    </recommendedName>
</protein>
<dbReference type="EMBL" id="JAYKXP010000056">
    <property type="protein sequence ID" value="KAK7034657.1"/>
    <property type="molecule type" value="Genomic_DNA"/>
</dbReference>
<sequence>MTVAIAHLFEGPAGPKSFNISDQQALCSLLAFNVGAFLCRWGDTFGPHKRAYTVINSFTATLFNMAAAICIWQSGEIGIAESRVTPAWTKPLSFAAIGFMSASLGMQGFQGKRLNTQFATCVVLTTVWVELMTDPGLFKLRQKVISRDHKVIAAFSLFLGAFIARAILYKIGPAGCLGIATGIRLLITISWFFVPAKPEKKNAN</sequence>
<keyword evidence="1" id="KW-1133">Transmembrane helix</keyword>
<accession>A0AAW0C6X9</accession>
<evidence type="ECO:0000313" key="3">
    <source>
        <dbReference type="Proteomes" id="UP001383192"/>
    </source>
</evidence>
<dbReference type="PANTHER" id="PTHR37488">
    <property type="entry name" value="DUF1275 DOMAIN-CONTAINING PROTEIN"/>
    <property type="match status" value="1"/>
</dbReference>
<name>A0AAW0C6X9_9AGAR</name>
<gene>
    <name evidence="2" type="ORF">VNI00_012299</name>
</gene>
<evidence type="ECO:0000313" key="2">
    <source>
        <dbReference type="EMBL" id="KAK7034657.1"/>
    </source>
</evidence>